<protein>
    <submittedName>
        <fullName evidence="2">Uncharacterized protein</fullName>
    </submittedName>
</protein>
<feature type="region of interest" description="Disordered" evidence="1">
    <location>
        <begin position="55"/>
        <end position="126"/>
    </location>
</feature>
<reference evidence="2 3" key="1">
    <citation type="journal article" date="2024" name="G3 (Bethesda)">
        <title>Genome assembly of Hibiscus sabdariffa L. provides insights into metabolisms of medicinal natural products.</title>
        <authorList>
            <person name="Kim T."/>
        </authorList>
    </citation>
    <scope>NUCLEOTIDE SEQUENCE [LARGE SCALE GENOMIC DNA]</scope>
    <source>
        <strain evidence="2">TK-2024</strain>
        <tissue evidence="2">Old leaves</tissue>
    </source>
</reference>
<comment type="caution">
    <text evidence="2">The sequence shown here is derived from an EMBL/GenBank/DDBJ whole genome shotgun (WGS) entry which is preliminary data.</text>
</comment>
<feature type="compositionally biased region" description="Low complexity" evidence="1">
    <location>
        <begin position="117"/>
        <end position="126"/>
    </location>
</feature>
<feature type="compositionally biased region" description="Basic residues" evidence="1">
    <location>
        <begin position="59"/>
        <end position="81"/>
    </location>
</feature>
<evidence type="ECO:0000256" key="1">
    <source>
        <dbReference type="SAM" id="MobiDB-lite"/>
    </source>
</evidence>
<evidence type="ECO:0000313" key="3">
    <source>
        <dbReference type="Proteomes" id="UP001472677"/>
    </source>
</evidence>
<organism evidence="2 3">
    <name type="scientific">Hibiscus sabdariffa</name>
    <name type="common">roselle</name>
    <dbReference type="NCBI Taxonomy" id="183260"/>
    <lineage>
        <taxon>Eukaryota</taxon>
        <taxon>Viridiplantae</taxon>
        <taxon>Streptophyta</taxon>
        <taxon>Embryophyta</taxon>
        <taxon>Tracheophyta</taxon>
        <taxon>Spermatophyta</taxon>
        <taxon>Magnoliopsida</taxon>
        <taxon>eudicotyledons</taxon>
        <taxon>Gunneridae</taxon>
        <taxon>Pentapetalae</taxon>
        <taxon>rosids</taxon>
        <taxon>malvids</taxon>
        <taxon>Malvales</taxon>
        <taxon>Malvaceae</taxon>
        <taxon>Malvoideae</taxon>
        <taxon>Hibiscus</taxon>
    </lineage>
</organism>
<proteinExistence type="predicted"/>
<accession>A0ABR2G7J3</accession>
<dbReference type="Proteomes" id="UP001472677">
    <property type="component" value="Unassembled WGS sequence"/>
</dbReference>
<dbReference type="EMBL" id="JBBPBM010000002">
    <property type="protein sequence ID" value="KAK8596373.1"/>
    <property type="molecule type" value="Genomic_DNA"/>
</dbReference>
<gene>
    <name evidence="2" type="ORF">V6N12_064865</name>
</gene>
<keyword evidence="3" id="KW-1185">Reference proteome</keyword>
<sequence length="126" mass="14669">MYDYNHLMIGLWAYTNSSENIERTSQYHTERRSFCPPPTKALGSQYSTNLLEHQPCKRLPPKKPPHNKIRRGKRGRGKRRMTSNPSPQPFRPEPLRRIAFLITVARPGLEARPPQPKDQQTTKPCH</sequence>
<evidence type="ECO:0000313" key="2">
    <source>
        <dbReference type="EMBL" id="KAK8596373.1"/>
    </source>
</evidence>
<name>A0ABR2G7J3_9ROSI</name>